<sequence>MQFTWYSSLVFVKNAKYCRTRVTNIHHEVIVTRTLLVFTVAATLCCRTNGQPIDSSGWEPFTFVKFQLTPAVIGGTGLHVEIDETLISRRKTTQAESFPSSRFLEGSAGKIKRCSLVYLDDVQPAIVLIFLVNLFYTHCSTLCNSDISAASEACKKAQPSSCTSKRNGNFRNSAAPLIRAKCRTSPCHQSKSCDKTPIGGRCTSFGSLLVVDRMAVDLFSVLEADLSLIYTTDPSSSLKFDSDARGQS</sequence>
<protein>
    <submittedName>
        <fullName evidence="1">Uncharacterized protein</fullName>
    </submittedName>
</protein>
<dbReference type="EMBL" id="DF143760">
    <property type="protein sequence ID" value="GAA54159.1"/>
    <property type="molecule type" value="Genomic_DNA"/>
</dbReference>
<reference evidence="1" key="1">
    <citation type="journal article" date="2011" name="Genome Biol.">
        <title>The draft genome of the carcinogenic human liver fluke Clonorchis sinensis.</title>
        <authorList>
            <person name="Wang X."/>
            <person name="Chen W."/>
            <person name="Huang Y."/>
            <person name="Sun J."/>
            <person name="Men J."/>
            <person name="Liu H."/>
            <person name="Luo F."/>
            <person name="Guo L."/>
            <person name="Lv X."/>
            <person name="Deng C."/>
            <person name="Zhou C."/>
            <person name="Fan Y."/>
            <person name="Li X."/>
            <person name="Huang L."/>
            <person name="Hu Y."/>
            <person name="Liang C."/>
            <person name="Hu X."/>
            <person name="Xu J."/>
            <person name="Yu X."/>
        </authorList>
    </citation>
    <scope>NUCLEOTIDE SEQUENCE [LARGE SCALE GENOMIC DNA]</scope>
    <source>
        <strain evidence="1">Henan</strain>
    </source>
</reference>
<organism evidence="1 2">
    <name type="scientific">Clonorchis sinensis</name>
    <name type="common">Chinese liver fluke</name>
    <dbReference type="NCBI Taxonomy" id="79923"/>
    <lineage>
        <taxon>Eukaryota</taxon>
        <taxon>Metazoa</taxon>
        <taxon>Spiralia</taxon>
        <taxon>Lophotrochozoa</taxon>
        <taxon>Platyhelminthes</taxon>
        <taxon>Trematoda</taxon>
        <taxon>Digenea</taxon>
        <taxon>Opisthorchiida</taxon>
        <taxon>Opisthorchiata</taxon>
        <taxon>Opisthorchiidae</taxon>
        <taxon>Clonorchis</taxon>
    </lineage>
</organism>
<accession>G7YMH8</accession>
<dbReference type="Proteomes" id="UP000008909">
    <property type="component" value="Unassembled WGS sequence"/>
</dbReference>
<evidence type="ECO:0000313" key="2">
    <source>
        <dbReference type="Proteomes" id="UP000008909"/>
    </source>
</evidence>
<gene>
    <name evidence="1" type="ORF">CLF_112436</name>
</gene>
<proteinExistence type="predicted"/>
<reference key="2">
    <citation type="submission" date="2011-10" db="EMBL/GenBank/DDBJ databases">
        <title>The genome and transcriptome sequence of Clonorchis sinensis provide insights into the carcinogenic liver fluke.</title>
        <authorList>
            <person name="Wang X."/>
            <person name="Huang Y."/>
            <person name="Chen W."/>
            <person name="Liu H."/>
            <person name="Guo L."/>
            <person name="Chen Y."/>
            <person name="Luo F."/>
            <person name="Zhou W."/>
            <person name="Sun J."/>
            <person name="Mao Q."/>
            <person name="Liang P."/>
            <person name="Zhou C."/>
            <person name="Tian Y."/>
            <person name="Men J."/>
            <person name="Lv X."/>
            <person name="Huang L."/>
            <person name="Zhou J."/>
            <person name="Hu Y."/>
            <person name="Li R."/>
            <person name="Zhang F."/>
            <person name="Lei H."/>
            <person name="Li X."/>
            <person name="Hu X."/>
            <person name="Liang C."/>
            <person name="Xu J."/>
            <person name="Wu Z."/>
            <person name="Yu X."/>
        </authorList>
    </citation>
    <scope>NUCLEOTIDE SEQUENCE</scope>
    <source>
        <strain>Henan</strain>
    </source>
</reference>
<keyword evidence="2" id="KW-1185">Reference proteome</keyword>
<name>G7YMH8_CLOSI</name>
<dbReference type="AlphaFoldDB" id="G7YMH8"/>
<evidence type="ECO:0000313" key="1">
    <source>
        <dbReference type="EMBL" id="GAA54159.1"/>
    </source>
</evidence>